<dbReference type="Pfam" id="PF13377">
    <property type="entry name" value="Peripla_BP_3"/>
    <property type="match status" value="1"/>
</dbReference>
<dbReference type="GO" id="GO:0003700">
    <property type="term" value="F:DNA-binding transcription factor activity"/>
    <property type="evidence" value="ECO:0007669"/>
    <property type="project" value="TreeGrafter"/>
</dbReference>
<evidence type="ECO:0000313" key="5">
    <source>
        <dbReference type="EMBL" id="CAA9479184.1"/>
    </source>
</evidence>
<dbReference type="InterPro" id="IPR046335">
    <property type="entry name" value="LacI/GalR-like_sensor"/>
</dbReference>
<dbReference type="AlphaFoldDB" id="A0A6J4RRK0"/>
<keyword evidence="2" id="KW-0238">DNA-binding</keyword>
<accession>A0A6J4RRK0</accession>
<dbReference type="SUPFAM" id="SSF53822">
    <property type="entry name" value="Periplasmic binding protein-like I"/>
    <property type="match status" value="1"/>
</dbReference>
<dbReference type="InterPro" id="IPR028082">
    <property type="entry name" value="Peripla_BP_I"/>
</dbReference>
<keyword evidence="1" id="KW-0805">Transcription regulation</keyword>
<dbReference type="PANTHER" id="PTHR30146">
    <property type="entry name" value="LACI-RELATED TRANSCRIPTIONAL REPRESSOR"/>
    <property type="match status" value="1"/>
</dbReference>
<feature type="domain" description="Transcriptional regulator LacI/GalR-like sensor" evidence="4">
    <location>
        <begin position="30"/>
        <end position="190"/>
    </location>
</feature>
<name>A0A6J4RRK0_9ACTN</name>
<evidence type="ECO:0000256" key="3">
    <source>
        <dbReference type="ARBA" id="ARBA00023163"/>
    </source>
</evidence>
<protein>
    <submittedName>
        <fullName evidence="5">Transcriptional regulator, LacI family</fullName>
    </submittedName>
</protein>
<reference evidence="5" key="1">
    <citation type="submission" date="2020-02" db="EMBL/GenBank/DDBJ databases">
        <authorList>
            <person name="Meier V. D."/>
        </authorList>
    </citation>
    <scope>NUCLEOTIDE SEQUENCE</scope>
    <source>
        <strain evidence="5">AVDCRST_MAG05</strain>
    </source>
</reference>
<dbReference type="GO" id="GO:0000976">
    <property type="term" value="F:transcription cis-regulatory region binding"/>
    <property type="evidence" value="ECO:0007669"/>
    <property type="project" value="TreeGrafter"/>
</dbReference>
<dbReference type="PANTHER" id="PTHR30146:SF109">
    <property type="entry name" value="HTH-TYPE TRANSCRIPTIONAL REGULATOR GALS"/>
    <property type="match status" value="1"/>
</dbReference>
<gene>
    <name evidence="5" type="ORF">AVDCRST_MAG05-1148</name>
</gene>
<feature type="non-terminal residue" evidence="5">
    <location>
        <position position="1"/>
    </location>
</feature>
<evidence type="ECO:0000256" key="1">
    <source>
        <dbReference type="ARBA" id="ARBA00023015"/>
    </source>
</evidence>
<evidence type="ECO:0000259" key="4">
    <source>
        <dbReference type="Pfam" id="PF13377"/>
    </source>
</evidence>
<keyword evidence="3" id="KW-0804">Transcription</keyword>
<sequence length="195" mass="20677">PVALVDDRGESPPVVPSVGSTNFAGGFAATEHLLSLGHRRIAVVCGPPYKSTRARIAGYRTALQEAGITPDPGLEMPGRFVTETGYEAARALLDAPEPPTAIFAGNDLQALGVYRALYEVGLRTPDDMSVVGFDDLPLAGLLTPALTTVRQPVREMGALATRMLLRLIAGERLESTRVELATSLMVRESSAPPRA</sequence>
<evidence type="ECO:0000256" key="2">
    <source>
        <dbReference type="ARBA" id="ARBA00023125"/>
    </source>
</evidence>
<organism evidence="5">
    <name type="scientific">uncultured Rubrobacteraceae bacterium</name>
    <dbReference type="NCBI Taxonomy" id="349277"/>
    <lineage>
        <taxon>Bacteria</taxon>
        <taxon>Bacillati</taxon>
        <taxon>Actinomycetota</taxon>
        <taxon>Rubrobacteria</taxon>
        <taxon>Rubrobacterales</taxon>
        <taxon>Rubrobacteraceae</taxon>
        <taxon>environmental samples</taxon>
    </lineage>
</organism>
<proteinExistence type="predicted"/>
<dbReference type="Gene3D" id="3.40.50.2300">
    <property type="match status" value="2"/>
</dbReference>
<dbReference type="EMBL" id="CADCVM010000129">
    <property type="protein sequence ID" value="CAA9479184.1"/>
    <property type="molecule type" value="Genomic_DNA"/>
</dbReference>